<feature type="transmembrane region" description="Helical" evidence="10">
    <location>
        <begin position="82"/>
        <end position="99"/>
    </location>
</feature>
<name>A0A133PRT4_9FIRM</name>
<dbReference type="AlphaFoldDB" id="A0A133PRT4"/>
<feature type="transmembrane region" description="Helical" evidence="10">
    <location>
        <begin position="202"/>
        <end position="222"/>
    </location>
</feature>
<keyword evidence="3 10" id="KW-0285">Flavoprotein</keyword>
<evidence type="ECO:0000256" key="4">
    <source>
        <dbReference type="ARBA" id="ARBA00022643"/>
    </source>
</evidence>
<evidence type="ECO:0000313" key="11">
    <source>
        <dbReference type="EMBL" id="KXA31528.1"/>
    </source>
</evidence>
<keyword evidence="1 10" id="KW-0813">Transport</keyword>
<comment type="caution">
    <text evidence="11">The sequence shown here is derived from an EMBL/GenBank/DDBJ whole genome shotgun (WGS) entry which is preliminary data.</text>
</comment>
<feature type="transmembrane region" description="Helical" evidence="10">
    <location>
        <begin position="34"/>
        <end position="52"/>
    </location>
</feature>
<keyword evidence="8 10" id="KW-1133">Transmembrane helix</keyword>
<evidence type="ECO:0000256" key="6">
    <source>
        <dbReference type="ARBA" id="ARBA00022967"/>
    </source>
</evidence>
<feature type="transmembrane region" description="Helical" evidence="10">
    <location>
        <begin position="283"/>
        <end position="301"/>
    </location>
</feature>
<keyword evidence="10" id="KW-1003">Cell membrane</keyword>
<proteinExistence type="inferred from homology"/>
<sequence length="334" mass="35711">MENNKINKDPMTVNEARFVSLAPHIRSNDTVRKIMLDVIIALVPAMIASVYFFGTRAIALLAVCIGACVFTELITQKCLKKTVQIADLSAVVTGILIALNMPESFPLWMAAFGSVFAILVVKECFGGIGFNFMNPALAARLVLMTSWPKQITDYISPEILKQGITTSSAAVDGISFATPLQIIASGDITNLPSLGDMFMGNIGGVIGETSAIALLIGFVYLVARKVITWEIPVIYVATTAVCLFVLGIPMELIPYELLAGGLLLGAIFMATDYTTNPINKKGRFIFALGCGILTAVIRVKASLPEGVSYAICLMNLATPLIDKLTVSSAYGEAK</sequence>
<reference evidence="11 12" key="1">
    <citation type="submission" date="2016-01" db="EMBL/GenBank/DDBJ databases">
        <authorList>
            <person name="Oliw E.H."/>
        </authorList>
    </citation>
    <scope>NUCLEOTIDE SEQUENCE [LARGE SCALE GENOMIC DNA]</scope>
    <source>
        <strain evidence="11 12">CMW7756A</strain>
    </source>
</reference>
<keyword evidence="7 10" id="KW-0249">Electron transport</keyword>
<evidence type="ECO:0000256" key="9">
    <source>
        <dbReference type="ARBA" id="ARBA00023136"/>
    </source>
</evidence>
<comment type="cofactor">
    <cofactor evidence="10">
        <name>FMN</name>
        <dbReference type="ChEBI" id="CHEBI:58210"/>
    </cofactor>
</comment>
<dbReference type="RefSeq" id="WP_060799669.1">
    <property type="nucleotide sequence ID" value="NZ_KQ957090.1"/>
</dbReference>
<keyword evidence="2 10" id="KW-0597">Phosphoprotein</keyword>
<feature type="transmembrane region" description="Helical" evidence="10">
    <location>
        <begin position="252"/>
        <end position="271"/>
    </location>
</feature>
<dbReference type="GO" id="GO:0055085">
    <property type="term" value="P:transmembrane transport"/>
    <property type="evidence" value="ECO:0007669"/>
    <property type="project" value="InterPro"/>
</dbReference>
<evidence type="ECO:0000256" key="1">
    <source>
        <dbReference type="ARBA" id="ARBA00022448"/>
    </source>
</evidence>
<keyword evidence="5 10" id="KW-0812">Transmembrane</keyword>
<dbReference type="Pfam" id="PF03116">
    <property type="entry name" value="NQR2_RnfD_RnfE"/>
    <property type="match status" value="1"/>
</dbReference>
<evidence type="ECO:0000256" key="10">
    <source>
        <dbReference type="HAMAP-Rule" id="MF_00462"/>
    </source>
</evidence>
<dbReference type="InterPro" id="IPR004338">
    <property type="entry name" value="NqrB/RnfD"/>
</dbReference>
<evidence type="ECO:0000256" key="3">
    <source>
        <dbReference type="ARBA" id="ARBA00022630"/>
    </source>
</evidence>
<evidence type="ECO:0000256" key="5">
    <source>
        <dbReference type="ARBA" id="ARBA00022692"/>
    </source>
</evidence>
<evidence type="ECO:0000256" key="7">
    <source>
        <dbReference type="ARBA" id="ARBA00022982"/>
    </source>
</evidence>
<dbReference type="EMBL" id="LRQE01000008">
    <property type="protein sequence ID" value="KXA31528.1"/>
    <property type="molecule type" value="Genomic_DNA"/>
</dbReference>
<dbReference type="GO" id="GO:0022900">
    <property type="term" value="P:electron transport chain"/>
    <property type="evidence" value="ECO:0007669"/>
    <property type="project" value="UniProtKB-UniRule"/>
</dbReference>
<accession>A0A133PRT4</accession>
<dbReference type="Proteomes" id="UP000070174">
    <property type="component" value="Unassembled WGS sequence"/>
</dbReference>
<evidence type="ECO:0000313" key="12">
    <source>
        <dbReference type="Proteomes" id="UP000070174"/>
    </source>
</evidence>
<keyword evidence="6 10" id="KW-1278">Translocase</keyword>
<keyword evidence="4 10" id="KW-0288">FMN</keyword>
<evidence type="ECO:0000256" key="8">
    <source>
        <dbReference type="ARBA" id="ARBA00022989"/>
    </source>
</evidence>
<comment type="subunit">
    <text evidence="10">The complex is composed of six subunits: RnfA, RnfB, RnfC, RnfD, RnfE and RnfG.</text>
</comment>
<comment type="function">
    <text evidence="10">Part of a membrane-bound complex that couples electron transfer with translocation of ions across the membrane.</text>
</comment>
<dbReference type="HAMAP" id="MF_00462">
    <property type="entry name" value="RsxD_RnfD"/>
    <property type="match status" value="1"/>
</dbReference>
<dbReference type="PANTHER" id="PTHR30578:SF0">
    <property type="entry name" value="ION-TRANSLOCATING OXIDOREDUCTASE COMPLEX SUBUNIT D"/>
    <property type="match status" value="1"/>
</dbReference>
<evidence type="ECO:0000256" key="2">
    <source>
        <dbReference type="ARBA" id="ARBA00022553"/>
    </source>
</evidence>
<dbReference type="NCBIfam" id="TIGR01946">
    <property type="entry name" value="rnfD"/>
    <property type="match status" value="1"/>
</dbReference>
<comment type="similarity">
    <text evidence="10">Belongs to the NqrB/RnfD family.</text>
</comment>
<feature type="transmembrane region" description="Helical" evidence="10">
    <location>
        <begin position="229"/>
        <end position="246"/>
    </location>
</feature>
<dbReference type="GO" id="GO:0005886">
    <property type="term" value="C:plasma membrane"/>
    <property type="evidence" value="ECO:0007669"/>
    <property type="project" value="UniProtKB-SubCell"/>
</dbReference>
<comment type="subcellular location">
    <subcellularLocation>
        <location evidence="10">Cell membrane</location>
        <topology evidence="10">Multi-pass membrane protein</topology>
    </subcellularLocation>
</comment>
<dbReference type="PANTHER" id="PTHR30578">
    <property type="entry name" value="ELECTRON TRANSPORT COMPLEX PROTEIN RNFD"/>
    <property type="match status" value="1"/>
</dbReference>
<keyword evidence="9 10" id="KW-0472">Membrane</keyword>
<feature type="transmembrane region" description="Helical" evidence="10">
    <location>
        <begin position="58"/>
        <end position="75"/>
    </location>
</feature>
<organism evidence="11">
    <name type="scientific">Peptoniphilus harei</name>
    <dbReference type="NCBI Taxonomy" id="54005"/>
    <lineage>
        <taxon>Bacteria</taxon>
        <taxon>Bacillati</taxon>
        <taxon>Bacillota</taxon>
        <taxon>Tissierellia</taxon>
        <taxon>Tissierellales</taxon>
        <taxon>Peptoniphilaceae</taxon>
        <taxon>Peptoniphilus</taxon>
    </lineage>
</organism>
<gene>
    <name evidence="10" type="primary">rnfD</name>
    <name evidence="11" type="ORF">HMPREF3229_00359</name>
</gene>
<dbReference type="EC" id="7.-.-.-" evidence="10"/>
<feature type="modified residue" description="FMN phosphoryl threonine" evidence="10">
    <location>
        <position position="178"/>
    </location>
</feature>
<dbReference type="PATRIC" id="fig|54005.3.peg.355"/>
<protein>
    <recommendedName>
        <fullName evidence="10">Ion-translocating oxidoreductase complex subunit D</fullName>
        <ecNumber evidence="10">7.-.-.-</ecNumber>
    </recommendedName>
    <alternativeName>
        <fullName evidence="10">Rnf electron transport complex subunit D</fullName>
    </alternativeName>
</protein>
<dbReference type="InterPro" id="IPR011303">
    <property type="entry name" value="RnfD_bac"/>
</dbReference>